<feature type="non-terminal residue" evidence="1">
    <location>
        <position position="264"/>
    </location>
</feature>
<reference evidence="1" key="1">
    <citation type="journal article" date="2014" name="Front. Microbiol.">
        <title>High frequency of phylogenetically diverse reductive dehalogenase-homologous genes in deep subseafloor sedimentary metagenomes.</title>
        <authorList>
            <person name="Kawai M."/>
            <person name="Futagami T."/>
            <person name="Toyoda A."/>
            <person name="Takaki Y."/>
            <person name="Nishi S."/>
            <person name="Hori S."/>
            <person name="Arai W."/>
            <person name="Tsubouchi T."/>
            <person name="Morono Y."/>
            <person name="Uchiyama I."/>
            <person name="Ito T."/>
            <person name="Fujiyama A."/>
            <person name="Inagaki F."/>
            <person name="Takami H."/>
        </authorList>
    </citation>
    <scope>NUCLEOTIDE SEQUENCE</scope>
    <source>
        <strain evidence="1">Expedition CK06-06</strain>
    </source>
</reference>
<feature type="non-terminal residue" evidence="1">
    <location>
        <position position="1"/>
    </location>
</feature>
<gene>
    <name evidence="1" type="ORF">S01H1_45732</name>
</gene>
<dbReference type="AlphaFoldDB" id="X0U902"/>
<proteinExistence type="predicted"/>
<comment type="caution">
    <text evidence="1">The sequence shown here is derived from an EMBL/GenBank/DDBJ whole genome shotgun (WGS) entry which is preliminary data.</text>
</comment>
<protein>
    <recommendedName>
        <fullName evidence="2">LamG-like jellyroll fold domain-containing protein</fullName>
    </recommendedName>
</protein>
<sequence length="264" mass="28547">NARKFNGTIDEVAIWNRSLTADEIRSLYLGGLSLHRNDDNLVFSAGNATVTSDISSWSNNEWHHIAGSYGSSSATLYIDGDAKSTESFAETSFIGNDTYIGGDWINSSAFSFNGILDEVRIYNRTLSSTELDWSYNRGLEGKNTNVSSTGLVGEWHLNETSGTTAVDSSVESNNGILYRFRFAPKYNASGGRFGGAFEFNGLDDWVSATTTGFNSEAGTLEAWFKPSTVAGNHTIFSIPQEPAPVSAGLVLAMDFDGPYETTDG</sequence>
<evidence type="ECO:0008006" key="2">
    <source>
        <dbReference type="Google" id="ProtNLM"/>
    </source>
</evidence>
<name>X0U902_9ZZZZ</name>
<accession>X0U902</accession>
<dbReference type="InterPro" id="IPR013320">
    <property type="entry name" value="ConA-like_dom_sf"/>
</dbReference>
<dbReference type="EMBL" id="BARS01029244">
    <property type="protein sequence ID" value="GAG02304.1"/>
    <property type="molecule type" value="Genomic_DNA"/>
</dbReference>
<dbReference type="Pfam" id="PF13385">
    <property type="entry name" value="Laminin_G_3"/>
    <property type="match status" value="1"/>
</dbReference>
<organism evidence="1">
    <name type="scientific">marine sediment metagenome</name>
    <dbReference type="NCBI Taxonomy" id="412755"/>
    <lineage>
        <taxon>unclassified sequences</taxon>
        <taxon>metagenomes</taxon>
        <taxon>ecological metagenomes</taxon>
    </lineage>
</organism>
<dbReference type="SUPFAM" id="SSF49899">
    <property type="entry name" value="Concanavalin A-like lectins/glucanases"/>
    <property type="match status" value="3"/>
</dbReference>
<evidence type="ECO:0000313" key="1">
    <source>
        <dbReference type="EMBL" id="GAG02304.1"/>
    </source>
</evidence>
<dbReference type="Gene3D" id="2.60.120.200">
    <property type="match status" value="3"/>
</dbReference>